<evidence type="ECO:0000313" key="10">
    <source>
        <dbReference type="EMBL" id="NVO23286.1"/>
    </source>
</evidence>
<proteinExistence type="inferred from homology"/>
<feature type="active site" evidence="5">
    <location>
        <position position="1485"/>
    </location>
</feature>
<evidence type="ECO:0000259" key="9">
    <source>
        <dbReference type="PROSITE" id="PS51173"/>
    </source>
</evidence>
<evidence type="ECO:0000256" key="3">
    <source>
        <dbReference type="ARBA" id="ARBA00023295"/>
    </source>
</evidence>
<dbReference type="SMART" id="SM00637">
    <property type="entry name" value="CBD_II"/>
    <property type="match status" value="3"/>
</dbReference>
<feature type="domain" description="CBM2" evidence="9">
    <location>
        <begin position="754"/>
        <end position="867"/>
    </location>
</feature>
<feature type="region of interest" description="Disordered" evidence="8">
    <location>
        <begin position="624"/>
        <end position="761"/>
    </location>
</feature>
<evidence type="ECO:0000256" key="5">
    <source>
        <dbReference type="PROSITE-ProRule" id="PRU10059"/>
    </source>
</evidence>
<evidence type="ECO:0000256" key="2">
    <source>
        <dbReference type="ARBA" id="ARBA00023277"/>
    </source>
</evidence>
<dbReference type="RefSeq" id="WP_177157301.1">
    <property type="nucleotide sequence ID" value="NZ_JABCJE010000002.1"/>
</dbReference>
<dbReference type="GO" id="GO:0030247">
    <property type="term" value="F:polysaccharide binding"/>
    <property type="evidence" value="ECO:0007669"/>
    <property type="project" value="UniProtKB-UniRule"/>
</dbReference>
<dbReference type="Pfam" id="PF00759">
    <property type="entry name" value="Glyco_hydro_9"/>
    <property type="match status" value="1"/>
</dbReference>
<keyword evidence="1 5" id="KW-0378">Hydrolase</keyword>
<feature type="domain" description="CBM2" evidence="9">
    <location>
        <begin position="510"/>
        <end position="622"/>
    </location>
</feature>
<dbReference type="Pfam" id="PF00353">
    <property type="entry name" value="HemolysinCabind"/>
    <property type="match status" value="1"/>
</dbReference>
<comment type="caution">
    <text evidence="10">The sequence shown here is derived from an EMBL/GenBank/DDBJ whole genome shotgun (WGS) entry which is preliminary data.</text>
</comment>
<dbReference type="InterPro" id="IPR012291">
    <property type="entry name" value="CBM2_carb-bd_dom_sf"/>
</dbReference>
<dbReference type="EMBL" id="JABCJE010000002">
    <property type="protein sequence ID" value="NVO23286.1"/>
    <property type="molecule type" value="Genomic_DNA"/>
</dbReference>
<feature type="compositionally biased region" description="Low complexity" evidence="8">
    <location>
        <begin position="494"/>
        <end position="514"/>
    </location>
</feature>
<organism evidence="10 11">
    <name type="scientific">Donghicola mangrovi</name>
    <dbReference type="NCBI Taxonomy" id="2729614"/>
    <lineage>
        <taxon>Bacteria</taxon>
        <taxon>Pseudomonadati</taxon>
        <taxon>Pseudomonadota</taxon>
        <taxon>Alphaproteobacteria</taxon>
        <taxon>Rhodobacterales</taxon>
        <taxon>Roseobacteraceae</taxon>
        <taxon>Donghicola</taxon>
    </lineage>
</organism>
<comment type="similarity">
    <text evidence="5 7">Belongs to the glycosyl hydrolase 9 (cellulase E) family.</text>
</comment>
<dbReference type="InterPro" id="IPR001919">
    <property type="entry name" value="CBD2"/>
</dbReference>
<dbReference type="SUPFAM" id="SSF101967">
    <property type="entry name" value="Adhesin YadA, collagen-binding domain"/>
    <property type="match status" value="2"/>
</dbReference>
<dbReference type="GO" id="GO:0030245">
    <property type="term" value="P:cellulose catabolic process"/>
    <property type="evidence" value="ECO:0007669"/>
    <property type="project" value="UniProtKB-KW"/>
</dbReference>
<dbReference type="PANTHER" id="PTHR22298">
    <property type="entry name" value="ENDO-1,4-BETA-GLUCANASE"/>
    <property type="match status" value="1"/>
</dbReference>
<dbReference type="InterPro" id="IPR033126">
    <property type="entry name" value="Glyco_hydro_9_Asp/Glu_AS"/>
</dbReference>
<evidence type="ECO:0000256" key="8">
    <source>
        <dbReference type="SAM" id="MobiDB-lite"/>
    </source>
</evidence>
<dbReference type="InterPro" id="IPR001343">
    <property type="entry name" value="Hemolysn_Ca-bd"/>
</dbReference>
<evidence type="ECO:0000256" key="1">
    <source>
        <dbReference type="ARBA" id="ARBA00022801"/>
    </source>
</evidence>
<dbReference type="InterPro" id="IPR001701">
    <property type="entry name" value="Glyco_hydro_9"/>
</dbReference>
<accession>A0A850Q2G2</accession>
<feature type="compositionally biased region" description="Low complexity" evidence="8">
    <location>
        <begin position="876"/>
        <end position="937"/>
    </location>
</feature>
<dbReference type="Gene3D" id="2.60.40.290">
    <property type="match status" value="3"/>
</dbReference>
<keyword evidence="2 5" id="KW-0119">Carbohydrate metabolism</keyword>
<dbReference type="Pfam" id="PF00553">
    <property type="entry name" value="CBM_2"/>
    <property type="match status" value="3"/>
</dbReference>
<evidence type="ECO:0000256" key="7">
    <source>
        <dbReference type="RuleBase" id="RU361166"/>
    </source>
</evidence>
<dbReference type="InterPro" id="IPR008928">
    <property type="entry name" value="6-hairpin_glycosidase_sf"/>
</dbReference>
<feature type="region of interest" description="Disordered" evidence="8">
    <location>
        <begin position="1055"/>
        <end position="1110"/>
    </location>
</feature>
<dbReference type="InterPro" id="IPR011049">
    <property type="entry name" value="Serralysin-like_metalloprot_C"/>
</dbReference>
<dbReference type="PROSITE" id="PS00592">
    <property type="entry name" value="GH9_2"/>
    <property type="match status" value="1"/>
</dbReference>
<dbReference type="EC" id="3.2.1.4" evidence="7"/>
<dbReference type="SUPFAM" id="SSF48208">
    <property type="entry name" value="Six-hairpin glycosidases"/>
    <property type="match status" value="1"/>
</dbReference>
<dbReference type="Proteomes" id="UP000592216">
    <property type="component" value="Unassembled WGS sequence"/>
</dbReference>
<name>A0A850Q2G2_9RHOB</name>
<feature type="compositionally biased region" description="Low complexity" evidence="8">
    <location>
        <begin position="1059"/>
        <end position="1094"/>
    </location>
</feature>
<dbReference type="PROSITE" id="PS51173">
    <property type="entry name" value="CBM2"/>
    <property type="match status" value="3"/>
</dbReference>
<feature type="active site" evidence="6">
    <location>
        <position position="1521"/>
    </location>
</feature>
<feature type="region of interest" description="Disordered" evidence="8">
    <location>
        <begin position="486"/>
        <end position="514"/>
    </location>
</feature>
<keyword evidence="4 5" id="KW-0624">Polysaccharide degradation</keyword>
<dbReference type="InterPro" id="IPR011050">
    <property type="entry name" value="Pectin_lyase_fold/virulence"/>
</dbReference>
<gene>
    <name evidence="10" type="ORF">HJ536_07950</name>
</gene>
<dbReference type="InterPro" id="IPR008965">
    <property type="entry name" value="CBM2/CBM3_carb-bd_dom_sf"/>
</dbReference>
<dbReference type="SUPFAM" id="SSF51120">
    <property type="entry name" value="beta-Roll"/>
    <property type="match status" value="1"/>
</dbReference>
<feature type="domain" description="CBM2" evidence="9">
    <location>
        <begin position="944"/>
        <end position="1062"/>
    </location>
</feature>
<feature type="active site" evidence="6">
    <location>
        <position position="1530"/>
    </location>
</feature>
<reference evidence="10 11" key="1">
    <citation type="submission" date="2020-04" db="EMBL/GenBank/DDBJ databases">
        <title>Donghicola sp., a member of the Rhodobacteraceae family isolated from mangrove forest in Thailand.</title>
        <authorList>
            <person name="Charoenyingcharoen P."/>
            <person name="Yukphan P."/>
        </authorList>
    </citation>
    <scope>NUCLEOTIDE SEQUENCE [LARGE SCALE GENOMIC DNA]</scope>
    <source>
        <strain evidence="10 11">B5-SW-15</strain>
    </source>
</reference>
<dbReference type="Gene3D" id="2.150.10.10">
    <property type="entry name" value="Serralysin-like metalloprotease, C-terminal"/>
    <property type="match status" value="1"/>
</dbReference>
<feature type="compositionally biased region" description="Low complexity" evidence="8">
    <location>
        <begin position="633"/>
        <end position="761"/>
    </location>
</feature>
<sequence length="1557" mass="164145">MTTYIDVALGTTAAQLQTMIDNAAEDTTFVLQAGSYTFDRTVTIDRSNISLIGQGEGETIINVTSAIGSDPAIVLGLELYKTDIEDTDDLAVAASAGDTSITVASGHSIQVGDYIYIQAENTSAYFAEIGDTQWKKSNPLRTIMVEVTSVDGDTIGFDTPLTFDFDPDITTVQTRNLIEGNTLSGFTMVGPYGDADPGSFTNSTGQGQTMIMVGGTAGATLTNITIEDGISHGITFAGSIDVTLDDFTMDGTLNKGDSGNGYAVWIRDVYESEFTDLTITDTRHAVLFASYTTASNNYVQVTYTNRDINFHGGRDQYNTVVVDEMVRDETEQGYLGWATFFNEGESYGAPTDPTTNSITFGTLVASSKGDEAYARDTGAQMWMVGGNDTAHGGAGDDYINGGTGNDVIYGSDGQDTINGDSSTDTLILEGSLADYAISANGTDLYLTHAGGRTLVRNVEEFVFTDATLDDDDLFDMATVEANPDTAAEPTLPYLDSTSTGDDTVSTGTDTTAPDTLPTFTWRQGTVWNGGFTTYIDIENTSGTVMEDFRIVITDPTFTVSNIWGATYSVQADGSLVISGSGYSLDVAAGGSVSIGFNGKGTVPAEDTVAYGAVIDGTTYMIGEETTDAEDTVTGDTGSDTVSTGDDTVTTGDDTVTTGDDTVSTGDDTVTTGDDTVSTGDDTVTTGDDTVTTGDDTVSTGDDTVSTGDDTVSTGDDTVTTGDDTITSGDDTVSTGDDTVTTGDDTVTTGDDTVDGGTDTDTSIDLPTIVWRQGNVWSSGFTTYLDITNTTDQIVQNVEIRISNPTFTVSSTWGAAYYTDTNGDLVITGNGYGTNLNPGQTVSIGFNGKGTVPAESTITYAAVIDGIRYVLGEDTATDTGNDTVTTGDDTITAGDDTVGTGEDTVSTGDDTVAGGDDTLTTGDDTLTTGDDTITTGDDTVSDGEDTITTGDDTVAVNLPDVSFTITNSWGNGFNGDITVTNDTDETVTAFSLLVSDAGFTVRNAWGATYTNEGDGDVLFDAADWTLNLKAGESKTFGFTADGTVPTNGLTLTIEVDGETETTGTTDTGTDTTTDTGTDTGTDTSTDTGTDTGTTDVDADTSDNTGSPFDVSDYEDVLDMSMDFYYAQYSGELPDDYPIEWRGDSALTDGADVGVDLTGGWYDAGDHVKFGFPMAYTATMLAWGASDYSEGYEAAGAQEDILNHLEWVTDYFLRCYDDNGTEDLSDDIFYAQVGDGDIDHSYWGAAEDMTMERPTYYVTADNPGTEVTAETAAALASASIVFREAGETAYADQLLETAIQLYDFAETYQGTYTNAVTDARSFYNSYSGYQDELSWGAAWLYEATGDESYLDLAESYYPGGSTYWALGWDDKSNGVAMLLASATGDATYINDVDEHLDYMMNSLTRTPGTDTNAGLAWLDSWGSNRYAANMAFLAVERADLAQELGDDDYAAELFDFASDQIDYMLGDNPDGQSYVVGFGDDYPLNPHHRGASGTTNIGDSADNVYTLTGALVGGPDQYGNYNDSRTDYVQNEVATDYNAGFSGALAGLITEGLSDSGLI</sequence>
<evidence type="ECO:0000313" key="11">
    <source>
        <dbReference type="Proteomes" id="UP000592216"/>
    </source>
</evidence>
<dbReference type="GO" id="GO:0005509">
    <property type="term" value="F:calcium ion binding"/>
    <property type="evidence" value="ECO:0007669"/>
    <property type="project" value="InterPro"/>
</dbReference>
<dbReference type="SUPFAM" id="SSF49384">
    <property type="entry name" value="Carbohydrate-binding domain"/>
    <property type="match status" value="3"/>
</dbReference>
<evidence type="ECO:0000256" key="4">
    <source>
        <dbReference type="ARBA" id="ARBA00023326"/>
    </source>
</evidence>
<protein>
    <recommendedName>
        <fullName evidence="7">Endoglucanase</fullName>
        <ecNumber evidence="7">3.2.1.4</ecNumber>
    </recommendedName>
</protein>
<feature type="region of interest" description="Disordered" evidence="8">
    <location>
        <begin position="876"/>
        <end position="942"/>
    </location>
</feature>
<dbReference type="PROSITE" id="PS00698">
    <property type="entry name" value="GH9_3"/>
    <property type="match status" value="1"/>
</dbReference>
<dbReference type="SUPFAM" id="SSF51126">
    <property type="entry name" value="Pectin lyase-like"/>
    <property type="match status" value="1"/>
</dbReference>
<dbReference type="InterPro" id="IPR012341">
    <property type="entry name" value="6hp_glycosidase-like_sf"/>
</dbReference>
<dbReference type="Gene3D" id="1.50.10.10">
    <property type="match status" value="1"/>
</dbReference>
<keyword evidence="3 5" id="KW-0326">Glycosidase</keyword>
<keyword evidence="7" id="KW-0136">Cellulose degradation</keyword>
<comment type="catalytic activity">
    <reaction evidence="7">
        <text>Endohydrolysis of (1-&gt;4)-beta-D-glucosidic linkages in cellulose, lichenin and cereal beta-D-glucans.</text>
        <dbReference type="EC" id="3.2.1.4"/>
    </reaction>
</comment>
<evidence type="ECO:0000256" key="6">
    <source>
        <dbReference type="PROSITE-ProRule" id="PRU10060"/>
    </source>
</evidence>
<dbReference type="GO" id="GO:0008810">
    <property type="term" value="F:cellulase activity"/>
    <property type="evidence" value="ECO:0007669"/>
    <property type="project" value="UniProtKB-EC"/>
</dbReference>
<dbReference type="InterPro" id="IPR018221">
    <property type="entry name" value="Glyco_hydro_9_His_AS"/>
</dbReference>